<proteinExistence type="predicted"/>
<accession>A0ABV4NPP0</accession>
<protein>
    <submittedName>
        <fullName evidence="1">CmcJ/NvfI family oxidoreductase</fullName>
    </submittedName>
</protein>
<dbReference type="PANTHER" id="PTHR34598:SF3">
    <property type="entry name" value="OXIDOREDUCTASE AN1597"/>
    <property type="match status" value="1"/>
</dbReference>
<dbReference type="RefSeq" id="WP_371843762.1">
    <property type="nucleotide sequence ID" value="NZ_JBGMEL010000011.1"/>
</dbReference>
<dbReference type="Proteomes" id="UP001569414">
    <property type="component" value="Unassembled WGS sequence"/>
</dbReference>
<comment type="caution">
    <text evidence="1">The sequence shown here is derived from an EMBL/GenBank/DDBJ whole genome shotgun (WGS) entry which is preliminary data.</text>
</comment>
<dbReference type="NCBIfam" id="NF041278">
    <property type="entry name" value="CmcJ_NvfI_EfuI"/>
    <property type="match status" value="1"/>
</dbReference>
<dbReference type="PANTHER" id="PTHR34598">
    <property type="entry name" value="BLL6449 PROTEIN"/>
    <property type="match status" value="1"/>
</dbReference>
<dbReference type="EMBL" id="JBGMEL010000011">
    <property type="protein sequence ID" value="MFA0791285.1"/>
    <property type="molecule type" value="Genomic_DNA"/>
</dbReference>
<gene>
    <name evidence="1" type="ORF">ACCI51_12080</name>
</gene>
<dbReference type="InterPro" id="IPR044053">
    <property type="entry name" value="AsaB-like"/>
</dbReference>
<keyword evidence="2" id="KW-1185">Reference proteome</keyword>
<organism evidence="1 2">
    <name type="scientific">Microbulbifer echini</name>
    <dbReference type="NCBI Taxonomy" id="1529067"/>
    <lineage>
        <taxon>Bacteria</taxon>
        <taxon>Pseudomonadati</taxon>
        <taxon>Pseudomonadota</taxon>
        <taxon>Gammaproteobacteria</taxon>
        <taxon>Cellvibrionales</taxon>
        <taxon>Microbulbiferaceae</taxon>
        <taxon>Microbulbifer</taxon>
    </lineage>
</organism>
<reference evidence="1 2" key="1">
    <citation type="submission" date="2024-08" db="EMBL/GenBank/DDBJ databases">
        <authorList>
            <person name="Ishaq N."/>
        </authorList>
    </citation>
    <scope>NUCLEOTIDE SEQUENCE [LARGE SCALE GENOMIC DNA]</scope>
    <source>
        <strain evidence="1 2">JCM 30400</strain>
    </source>
</reference>
<evidence type="ECO:0000313" key="2">
    <source>
        <dbReference type="Proteomes" id="UP001569414"/>
    </source>
</evidence>
<name>A0ABV4NPP0_9GAMM</name>
<sequence>MPDKTLQPPPRKTLKANINYADPSADLVYDQRHTGPGPASLIEQVIPQQVTLHDGRQLSAAGEAFSLTEQGFELVEPNLEIDLHQLDETLRALDSVSNHALAPQARDTLIRTQWYPALQKWLATHLGAEHVLTFDHTLRAQASADSNTEKSRSRRAPVKIVHNDYTPWSAQRQLNQTLPEYNLNPRDFPRYQFVNLWLPLLNPVEESPLAMVDLRCVVETDFHKMRLIYPEREGQISVISPNPKHRWIWFSAMRPGEGLLLRVFDSEHTGTITGTPHSAFDLPDSENAVRRTSIEVRTIALYK</sequence>
<evidence type="ECO:0000313" key="1">
    <source>
        <dbReference type="EMBL" id="MFA0791285.1"/>
    </source>
</evidence>